<dbReference type="EC" id="6.3.4.15" evidence="3"/>
<dbReference type="Gene3D" id="3.30.930.10">
    <property type="entry name" value="Bira Bifunctional Protein, Domain 2"/>
    <property type="match status" value="1"/>
</dbReference>
<dbReference type="CDD" id="cd16442">
    <property type="entry name" value="BPL"/>
    <property type="match status" value="1"/>
</dbReference>
<dbReference type="Proteomes" id="UP001056336">
    <property type="component" value="Chromosome"/>
</dbReference>
<gene>
    <name evidence="5" type="ORF">M6D93_05650</name>
</gene>
<dbReference type="PANTHER" id="PTHR12835:SF5">
    <property type="entry name" value="BIOTIN--PROTEIN LIGASE"/>
    <property type="match status" value="1"/>
</dbReference>
<feature type="domain" description="BPL/LPL catalytic" evidence="4">
    <location>
        <begin position="7"/>
        <end position="206"/>
    </location>
</feature>
<evidence type="ECO:0000313" key="5">
    <source>
        <dbReference type="EMBL" id="UQX89491.1"/>
    </source>
</evidence>
<evidence type="ECO:0000313" key="6">
    <source>
        <dbReference type="Proteomes" id="UP001056336"/>
    </source>
</evidence>
<dbReference type="PANTHER" id="PTHR12835">
    <property type="entry name" value="BIOTIN PROTEIN LIGASE"/>
    <property type="match status" value="1"/>
</dbReference>
<dbReference type="Pfam" id="PF03099">
    <property type="entry name" value="BPL_LplA_LipB"/>
    <property type="match status" value="1"/>
</dbReference>
<evidence type="ECO:0000256" key="3">
    <source>
        <dbReference type="ARBA" id="ARBA00024227"/>
    </source>
</evidence>
<evidence type="ECO:0000256" key="1">
    <source>
        <dbReference type="ARBA" id="ARBA00022598"/>
    </source>
</evidence>
<keyword evidence="6" id="KW-1185">Reference proteome</keyword>
<reference evidence="5" key="2">
    <citation type="submission" date="2022-05" db="EMBL/GenBank/DDBJ databases">
        <authorList>
            <person name="Kim J.-S."/>
            <person name="Lee K."/>
            <person name="Suh M."/>
            <person name="Eom M."/>
            <person name="Kim J.-S."/>
            <person name="Kim D.-S."/>
            <person name="Ko S.-H."/>
            <person name="Shin Y."/>
            <person name="Lee J.-S."/>
        </authorList>
    </citation>
    <scope>NUCLEOTIDE SEQUENCE</scope>
    <source>
        <strain evidence="5">N237</strain>
    </source>
</reference>
<dbReference type="Pfam" id="PF02237">
    <property type="entry name" value="BPL_C"/>
    <property type="match status" value="1"/>
</dbReference>
<sequence length="287" mass="29941">MPNLRDPLDGGQLGELAGPSWRLRTVGETGSTNADVLALAQAGEAAGLVLVAELQHAGRGRLDRGWQSPPGAGLTFSLLLRPRPDRPRWGWLPLLAGLALARAVGDQARLKWPNDLLVMPSGGKAAGILVQSASETAAMLAGSQAGRPAAVVGIGVNVSTRRDELPVPTATSLDLEGVELARRHSGRQELLLTFLDQFRLVYTTWEEAGGDAERSGVAEDYRARSATVNTLVRAELPGETIEGTATGIDSDGRLLIGVSGSGRSGDSAGSIRAIGAGDITHLRAPSR</sequence>
<proteinExistence type="predicted"/>
<dbReference type="InterPro" id="IPR003142">
    <property type="entry name" value="BPL_C"/>
</dbReference>
<dbReference type="InterPro" id="IPR045864">
    <property type="entry name" value="aa-tRNA-synth_II/BPL/LPL"/>
</dbReference>
<dbReference type="EMBL" id="CP097332">
    <property type="protein sequence ID" value="UQX89491.1"/>
    <property type="molecule type" value="Genomic_DNA"/>
</dbReference>
<keyword evidence="1 5" id="KW-0436">Ligase</keyword>
<evidence type="ECO:0000256" key="2">
    <source>
        <dbReference type="ARBA" id="ARBA00023267"/>
    </source>
</evidence>
<reference evidence="5" key="1">
    <citation type="journal article" date="2018" name="Int. J. Syst. Evol. Microbiol.">
        <title>Jatrophihabitans telluris sp. nov., isolated from sediment soil of lava forest wetlands and the emended description of the genus Jatrophihabitans.</title>
        <authorList>
            <person name="Lee K.C."/>
            <person name="Suh M.K."/>
            <person name="Eom M.K."/>
            <person name="Kim K.K."/>
            <person name="Kim J.S."/>
            <person name="Kim D.S."/>
            <person name="Ko S.H."/>
            <person name="Shin Y.K."/>
            <person name="Lee J.S."/>
        </authorList>
    </citation>
    <scope>NUCLEOTIDE SEQUENCE</scope>
    <source>
        <strain evidence="5">N237</strain>
    </source>
</reference>
<dbReference type="RefSeq" id="WP_249773387.1">
    <property type="nucleotide sequence ID" value="NZ_CP097332.1"/>
</dbReference>
<keyword evidence="2" id="KW-0092">Biotin</keyword>
<protein>
    <recommendedName>
        <fullName evidence="3">biotin--[biotin carboxyl-carrier protein] ligase</fullName>
        <ecNumber evidence="3">6.3.4.15</ecNumber>
    </recommendedName>
</protein>
<accession>A0ABY4R2U7</accession>
<dbReference type="SUPFAM" id="SSF55681">
    <property type="entry name" value="Class II aaRS and biotin synthetases"/>
    <property type="match status" value="1"/>
</dbReference>
<evidence type="ECO:0000259" key="4">
    <source>
        <dbReference type="PROSITE" id="PS51733"/>
    </source>
</evidence>
<dbReference type="Gene3D" id="2.30.30.100">
    <property type="match status" value="1"/>
</dbReference>
<dbReference type="InterPro" id="IPR004143">
    <property type="entry name" value="BPL_LPL_catalytic"/>
</dbReference>
<dbReference type="NCBIfam" id="TIGR00121">
    <property type="entry name" value="birA_ligase"/>
    <property type="match status" value="1"/>
</dbReference>
<organism evidence="5 6">
    <name type="scientific">Jatrophihabitans telluris</name>
    <dbReference type="NCBI Taxonomy" id="2038343"/>
    <lineage>
        <taxon>Bacteria</taxon>
        <taxon>Bacillati</taxon>
        <taxon>Actinomycetota</taxon>
        <taxon>Actinomycetes</taxon>
        <taxon>Jatrophihabitantales</taxon>
        <taxon>Jatrophihabitantaceae</taxon>
        <taxon>Jatrophihabitans</taxon>
    </lineage>
</organism>
<name>A0ABY4R2U7_9ACTN</name>
<dbReference type="InterPro" id="IPR004408">
    <property type="entry name" value="Biotin_CoA_COase_ligase"/>
</dbReference>
<dbReference type="GO" id="GO:0004077">
    <property type="term" value="F:biotin--[biotin carboxyl-carrier protein] ligase activity"/>
    <property type="evidence" value="ECO:0007669"/>
    <property type="project" value="UniProtKB-EC"/>
</dbReference>
<dbReference type="PROSITE" id="PS51733">
    <property type="entry name" value="BPL_LPL_CATALYTIC"/>
    <property type="match status" value="1"/>
</dbReference>